<accession>A0A2H0VDU3</accession>
<keyword evidence="2" id="KW-0812">Transmembrane</keyword>
<organism evidence="3 4">
    <name type="scientific">Candidatus Doudnabacteria bacterium CG10_big_fil_rev_8_21_14_0_10_41_10</name>
    <dbReference type="NCBI Taxonomy" id="1974551"/>
    <lineage>
        <taxon>Bacteria</taxon>
        <taxon>Candidatus Doudnaibacteriota</taxon>
    </lineage>
</organism>
<protein>
    <submittedName>
        <fullName evidence="3">Uncharacterized protein</fullName>
    </submittedName>
</protein>
<feature type="transmembrane region" description="Helical" evidence="2">
    <location>
        <begin position="12"/>
        <end position="32"/>
    </location>
</feature>
<evidence type="ECO:0000313" key="4">
    <source>
        <dbReference type="Proteomes" id="UP000230557"/>
    </source>
</evidence>
<feature type="compositionally biased region" description="Basic and acidic residues" evidence="1">
    <location>
        <begin position="407"/>
        <end position="419"/>
    </location>
</feature>
<dbReference type="AlphaFoldDB" id="A0A2H0VDU3"/>
<evidence type="ECO:0000313" key="3">
    <source>
        <dbReference type="EMBL" id="PIR97251.1"/>
    </source>
</evidence>
<dbReference type="Proteomes" id="UP000230557">
    <property type="component" value="Unassembled WGS sequence"/>
</dbReference>
<reference evidence="4" key="1">
    <citation type="submission" date="2017-09" db="EMBL/GenBank/DDBJ databases">
        <title>Depth-based differentiation of microbial function through sediment-hosted aquifers and enrichment of novel symbionts in the deep terrestrial subsurface.</title>
        <authorList>
            <person name="Probst A.J."/>
            <person name="Ladd B."/>
            <person name="Jarett J.K."/>
            <person name="Geller-Mcgrath D.E."/>
            <person name="Sieber C.M.K."/>
            <person name="Emerson J.B."/>
            <person name="Anantharaman K."/>
            <person name="Thomas B.C."/>
            <person name="Malmstrom R."/>
            <person name="Stieglmeier M."/>
            <person name="Klingl A."/>
            <person name="Woyke T."/>
            <person name="Ryan C.M."/>
            <person name="Banfield J.F."/>
        </authorList>
    </citation>
    <scope>NUCLEOTIDE SEQUENCE [LARGE SCALE GENOMIC DNA]</scope>
</reference>
<evidence type="ECO:0000256" key="1">
    <source>
        <dbReference type="SAM" id="MobiDB-lite"/>
    </source>
</evidence>
<proteinExistence type="predicted"/>
<comment type="caution">
    <text evidence="3">The sequence shown here is derived from an EMBL/GenBank/DDBJ whole genome shotgun (WGS) entry which is preliminary data.</text>
</comment>
<evidence type="ECO:0000256" key="2">
    <source>
        <dbReference type="SAM" id="Phobius"/>
    </source>
</evidence>
<name>A0A2H0VDU3_9BACT</name>
<keyword evidence="2" id="KW-1133">Transmembrane helix</keyword>
<feature type="region of interest" description="Disordered" evidence="1">
    <location>
        <begin position="393"/>
        <end position="439"/>
    </location>
</feature>
<sequence length="439" mass="47310">MKKFQQVTKKIVIVAVIVAVASVQLFGISGFFSAKSASAYNLKAEGDAPEWNCGTGGVGPGVLGSCVPIEVDADINRGIRNMLKNIFTGILYGTSTALGNWLTQQINRKLRIRDYYGYNKSVANTIYRTRAIFESTLSPDGRYATDYFYDRVLKGGPDYNEIKSYLDNPALATRQALLGNASGEADSSDPNFYLQLALSGSYGTQPEDWYQIYGDRALQVRSEANNASALEILGSEGYKATREKTDIDTLAQFRTPDFWKDSSAPNSASSPKFGQIQGGGTAAAKAIQVAMQRVLNRDYLNTSVITAASAELSAWALFRTLNGGIFGGSTLAIGNKILGDILYRDPNAHEDTSGEEEGGPPVNVCTNTIVNGFFTEPSETNCVPVQAPSDLLDDDGDGISNGADVYPKCDNRVDKDKDYAPAGPAGYNCDRDDSDPNVQ</sequence>
<gene>
    <name evidence="3" type="ORF">COT91_02450</name>
</gene>
<dbReference type="EMBL" id="PFAJ01000034">
    <property type="protein sequence ID" value="PIR97251.1"/>
    <property type="molecule type" value="Genomic_DNA"/>
</dbReference>
<keyword evidence="2" id="KW-0472">Membrane</keyword>